<feature type="region of interest" description="Disordered" evidence="1">
    <location>
        <begin position="1"/>
        <end position="23"/>
    </location>
</feature>
<keyword evidence="3" id="KW-1185">Reference proteome</keyword>
<feature type="compositionally biased region" description="Gly residues" evidence="1">
    <location>
        <begin position="1"/>
        <end position="10"/>
    </location>
</feature>
<dbReference type="AlphaFoldDB" id="A0AAD5N3C2"/>
<dbReference type="Proteomes" id="UP001196413">
    <property type="component" value="Unassembled WGS sequence"/>
</dbReference>
<name>A0AAD5N3C2_PARTN</name>
<comment type="caution">
    <text evidence="2">The sequence shown here is derived from an EMBL/GenBank/DDBJ whole genome shotgun (WGS) entry which is preliminary data.</text>
</comment>
<protein>
    <submittedName>
        <fullName evidence="2">Uncharacterized protein</fullName>
    </submittedName>
</protein>
<sequence>MSGGEEGSGSGRSVATLGAGANPIPEAIRQTSYGVRQPGYYQDLKIYQLVFYDVHEDEEQIKRCKYEEMTDERE</sequence>
<reference evidence="2" key="1">
    <citation type="submission" date="2021-06" db="EMBL/GenBank/DDBJ databases">
        <title>Parelaphostrongylus tenuis whole genome reference sequence.</title>
        <authorList>
            <person name="Garwood T.J."/>
            <person name="Larsen P.A."/>
            <person name="Fountain-Jones N.M."/>
            <person name="Garbe J.R."/>
            <person name="Macchietto M.G."/>
            <person name="Kania S.A."/>
            <person name="Gerhold R.W."/>
            <person name="Richards J.E."/>
            <person name="Wolf T.M."/>
        </authorList>
    </citation>
    <scope>NUCLEOTIDE SEQUENCE</scope>
    <source>
        <strain evidence="2">MNPRO001-30</strain>
        <tissue evidence="2">Meninges</tissue>
    </source>
</reference>
<organism evidence="2 3">
    <name type="scientific">Parelaphostrongylus tenuis</name>
    <name type="common">Meningeal worm</name>
    <dbReference type="NCBI Taxonomy" id="148309"/>
    <lineage>
        <taxon>Eukaryota</taxon>
        <taxon>Metazoa</taxon>
        <taxon>Ecdysozoa</taxon>
        <taxon>Nematoda</taxon>
        <taxon>Chromadorea</taxon>
        <taxon>Rhabditida</taxon>
        <taxon>Rhabditina</taxon>
        <taxon>Rhabditomorpha</taxon>
        <taxon>Strongyloidea</taxon>
        <taxon>Metastrongylidae</taxon>
        <taxon>Parelaphostrongylus</taxon>
    </lineage>
</organism>
<evidence type="ECO:0000313" key="2">
    <source>
        <dbReference type="EMBL" id="KAJ1359044.1"/>
    </source>
</evidence>
<evidence type="ECO:0000313" key="3">
    <source>
        <dbReference type="Proteomes" id="UP001196413"/>
    </source>
</evidence>
<gene>
    <name evidence="2" type="ORF">KIN20_017658</name>
</gene>
<accession>A0AAD5N3C2</accession>
<dbReference type="EMBL" id="JAHQIW010003536">
    <property type="protein sequence ID" value="KAJ1359044.1"/>
    <property type="molecule type" value="Genomic_DNA"/>
</dbReference>
<proteinExistence type="predicted"/>
<evidence type="ECO:0000256" key="1">
    <source>
        <dbReference type="SAM" id="MobiDB-lite"/>
    </source>
</evidence>